<keyword evidence="3" id="KW-1185">Reference proteome</keyword>
<dbReference type="EMBL" id="KK107016">
    <property type="protein sequence ID" value="EZA62835.1"/>
    <property type="molecule type" value="Genomic_DNA"/>
</dbReference>
<protein>
    <recommendedName>
        <fullName evidence="1">Retrovirus-related Pol polyprotein from transposon TNT 1-94-like beta-barrel domain-containing protein</fullName>
    </recommendedName>
</protein>
<name>A0A026X3F7_OOCBI</name>
<organism evidence="2 3">
    <name type="scientific">Ooceraea biroi</name>
    <name type="common">Clonal raider ant</name>
    <name type="synonym">Cerapachys biroi</name>
    <dbReference type="NCBI Taxonomy" id="2015173"/>
    <lineage>
        <taxon>Eukaryota</taxon>
        <taxon>Metazoa</taxon>
        <taxon>Ecdysozoa</taxon>
        <taxon>Arthropoda</taxon>
        <taxon>Hexapoda</taxon>
        <taxon>Insecta</taxon>
        <taxon>Pterygota</taxon>
        <taxon>Neoptera</taxon>
        <taxon>Endopterygota</taxon>
        <taxon>Hymenoptera</taxon>
        <taxon>Apocrita</taxon>
        <taxon>Aculeata</taxon>
        <taxon>Formicoidea</taxon>
        <taxon>Formicidae</taxon>
        <taxon>Dorylinae</taxon>
        <taxon>Ooceraea</taxon>
    </lineage>
</organism>
<evidence type="ECO:0000313" key="3">
    <source>
        <dbReference type="Proteomes" id="UP000053097"/>
    </source>
</evidence>
<dbReference type="Proteomes" id="UP000053097">
    <property type="component" value="Unassembled WGS sequence"/>
</dbReference>
<dbReference type="InterPro" id="IPR054722">
    <property type="entry name" value="PolX-like_BBD"/>
</dbReference>
<sequence length="116" mass="12621">MTANQDWLRNEQKMDSTVTTVGSKNLSAISRGTVTLNVRLGSKQNPTNVEEVLYVPDLAANLLSVSKIVKKGHTIVLNKGGCKVINSRGRIFARAKLQDGVYRLETANEYAVGVCS</sequence>
<evidence type="ECO:0000259" key="1">
    <source>
        <dbReference type="Pfam" id="PF22936"/>
    </source>
</evidence>
<dbReference type="OMA" id="ATSHMCH"/>
<gene>
    <name evidence="2" type="ORF">X777_01149</name>
</gene>
<dbReference type="AlphaFoldDB" id="A0A026X3F7"/>
<feature type="domain" description="Retrovirus-related Pol polyprotein from transposon TNT 1-94-like beta-barrel" evidence="1">
    <location>
        <begin position="1"/>
        <end position="72"/>
    </location>
</feature>
<dbReference type="Pfam" id="PF22936">
    <property type="entry name" value="Pol_BBD"/>
    <property type="match status" value="1"/>
</dbReference>
<proteinExistence type="predicted"/>
<evidence type="ECO:0000313" key="2">
    <source>
        <dbReference type="EMBL" id="EZA62835.1"/>
    </source>
</evidence>
<reference evidence="2 3" key="1">
    <citation type="journal article" date="2014" name="Curr. Biol.">
        <title>The genome of the clonal raider ant Cerapachys biroi.</title>
        <authorList>
            <person name="Oxley P.R."/>
            <person name="Ji L."/>
            <person name="Fetter-Pruneda I."/>
            <person name="McKenzie S.K."/>
            <person name="Li C."/>
            <person name="Hu H."/>
            <person name="Zhang G."/>
            <person name="Kronauer D.J."/>
        </authorList>
    </citation>
    <scope>NUCLEOTIDE SEQUENCE [LARGE SCALE GENOMIC DNA]</scope>
</reference>
<accession>A0A026X3F7</accession>